<dbReference type="Pfam" id="PF02233">
    <property type="entry name" value="PNTB"/>
    <property type="match status" value="1"/>
</dbReference>
<feature type="transmembrane region" description="Helical" evidence="2">
    <location>
        <begin position="57"/>
        <end position="74"/>
    </location>
</feature>
<dbReference type="Gene3D" id="3.40.50.1220">
    <property type="entry name" value="TPP-binding domain"/>
    <property type="match status" value="1"/>
</dbReference>
<dbReference type="AlphaFoldDB" id="A0A382EL17"/>
<feature type="transmembrane region" description="Helical" evidence="2">
    <location>
        <begin position="162"/>
        <end position="180"/>
    </location>
</feature>
<gene>
    <name evidence="4" type="ORF">METZ01_LOCUS203953</name>
</gene>
<feature type="transmembrane region" description="Helical" evidence="2">
    <location>
        <begin position="6"/>
        <end position="22"/>
    </location>
</feature>
<keyword evidence="2" id="KW-1133">Transmembrane helix</keyword>
<feature type="transmembrane region" description="Helical" evidence="2">
    <location>
        <begin position="186"/>
        <end position="207"/>
    </location>
</feature>
<feature type="domain" description="NADP transhydrogenase beta-like" evidence="3">
    <location>
        <begin position="5"/>
        <end position="318"/>
    </location>
</feature>
<proteinExistence type="predicted"/>
<name>A0A382EL17_9ZZZZ</name>
<feature type="non-terminal residue" evidence="4">
    <location>
        <position position="318"/>
    </location>
</feature>
<evidence type="ECO:0000256" key="2">
    <source>
        <dbReference type="SAM" id="Phobius"/>
    </source>
</evidence>
<keyword evidence="2" id="KW-0812">Transmembrane</keyword>
<organism evidence="4">
    <name type="scientific">marine metagenome</name>
    <dbReference type="NCBI Taxonomy" id="408172"/>
    <lineage>
        <taxon>unclassified sequences</taxon>
        <taxon>metagenomes</taxon>
        <taxon>ecological metagenomes</taxon>
    </lineage>
</organism>
<evidence type="ECO:0000259" key="3">
    <source>
        <dbReference type="Pfam" id="PF02233"/>
    </source>
</evidence>
<feature type="transmembrane region" description="Helical" evidence="2">
    <location>
        <begin position="34"/>
        <end position="51"/>
    </location>
</feature>
<feature type="transmembrane region" description="Helical" evidence="2">
    <location>
        <begin position="86"/>
        <end position="108"/>
    </location>
</feature>
<dbReference type="PANTHER" id="PTHR44758">
    <property type="entry name" value="NAD(P) TRANSHYDROGENASE SUBUNIT BETA"/>
    <property type="match status" value="1"/>
</dbReference>
<keyword evidence="2" id="KW-0472">Membrane</keyword>
<dbReference type="EMBL" id="UINC01044956">
    <property type="protein sequence ID" value="SVB51099.1"/>
    <property type="molecule type" value="Genomic_DNA"/>
</dbReference>
<feature type="transmembrane region" description="Helical" evidence="2">
    <location>
        <begin position="239"/>
        <end position="258"/>
    </location>
</feature>
<feature type="transmembrane region" description="Helical" evidence="2">
    <location>
        <begin position="120"/>
        <end position="142"/>
    </location>
</feature>
<keyword evidence="1" id="KW-0520">NAD</keyword>
<reference evidence="4" key="1">
    <citation type="submission" date="2018-05" db="EMBL/GenBank/DDBJ databases">
        <authorList>
            <person name="Lanie J.A."/>
            <person name="Ng W.-L."/>
            <person name="Kazmierczak K.M."/>
            <person name="Andrzejewski T.M."/>
            <person name="Davidsen T.M."/>
            <person name="Wayne K.J."/>
            <person name="Tettelin H."/>
            <person name="Glass J.I."/>
            <person name="Rusch D."/>
            <person name="Podicherti R."/>
            <person name="Tsui H.-C.T."/>
            <person name="Winkler M.E."/>
        </authorList>
    </citation>
    <scope>NUCLEOTIDE SEQUENCE</scope>
</reference>
<evidence type="ECO:0000256" key="1">
    <source>
        <dbReference type="ARBA" id="ARBA00023027"/>
    </source>
</evidence>
<dbReference type="PANTHER" id="PTHR44758:SF1">
    <property type="entry name" value="NAD(P) TRANSHYDROGENASE SUBUNIT BETA"/>
    <property type="match status" value="1"/>
</dbReference>
<accession>A0A382EL17</accession>
<dbReference type="InterPro" id="IPR034300">
    <property type="entry name" value="PNTB-like"/>
</dbReference>
<protein>
    <recommendedName>
        <fullName evidence="3">NADP transhydrogenase beta-like domain-containing protein</fullName>
    </recommendedName>
</protein>
<sequence>MAFSNLFYVLAAVLFILGLKKLSHPKTARTGNTIASVGMLIALVTTLIAYGGIDYKLIALGIIIGSLIGGIFATKVEMTGMPQMVALFNGFGGGASALVAAAEFYTRAAPEVLSGSTENFLLTTIAVSVFVGTLTITGSFIAFAKLQGLISGQPIVFKGQQVLNALFALTLIASGAGMILSTENMMFYFLGVIVLAAVLGITLTIPIGGADMPVVISLLNSYSGVAAAATGFVLMNNGLIISGSLVGASGLILTNIMCKGMNRSLANVIFGAVGLQQEGAVSSGKEMNIKSYSTEEAAMILDAADKVIVVPGYGLAVA</sequence>
<evidence type="ECO:0000313" key="4">
    <source>
        <dbReference type="EMBL" id="SVB51099.1"/>
    </source>
</evidence>